<dbReference type="PANTHER" id="PTHR45586:SF1">
    <property type="entry name" value="LIPOPOLYSACCHARIDE ASSEMBLY PROTEIN B"/>
    <property type="match status" value="1"/>
</dbReference>
<organism evidence="4 5">
    <name type="scientific">Azospirillum argentinense</name>
    <dbReference type="NCBI Taxonomy" id="2970906"/>
    <lineage>
        <taxon>Bacteria</taxon>
        <taxon>Pseudomonadati</taxon>
        <taxon>Pseudomonadota</taxon>
        <taxon>Alphaproteobacteria</taxon>
        <taxon>Rhodospirillales</taxon>
        <taxon>Azospirillaceae</taxon>
        <taxon>Azospirillum</taxon>
    </lineage>
</organism>
<dbReference type="InterPro" id="IPR051012">
    <property type="entry name" value="CellSynth/LPSAsmb/PSIAsmb"/>
</dbReference>
<dbReference type="SUPFAM" id="SSF48452">
    <property type="entry name" value="TPR-like"/>
    <property type="match status" value="1"/>
</dbReference>
<name>A0A2K1FVX1_9PROT</name>
<dbReference type="PANTHER" id="PTHR45586">
    <property type="entry name" value="TPR REPEAT-CONTAINING PROTEIN PA4667"/>
    <property type="match status" value="1"/>
</dbReference>
<proteinExistence type="predicted"/>
<dbReference type="Proteomes" id="UP000236268">
    <property type="component" value="Unassembled WGS sequence"/>
</dbReference>
<evidence type="ECO:0000313" key="4">
    <source>
        <dbReference type="EMBL" id="PNQ96695.1"/>
    </source>
</evidence>
<dbReference type="Pfam" id="PF14559">
    <property type="entry name" value="TPR_19"/>
    <property type="match status" value="1"/>
</dbReference>
<dbReference type="Gene3D" id="1.25.40.10">
    <property type="entry name" value="Tetratricopeptide repeat domain"/>
    <property type="match status" value="1"/>
</dbReference>
<evidence type="ECO:0000256" key="1">
    <source>
        <dbReference type="ARBA" id="ARBA00022737"/>
    </source>
</evidence>
<evidence type="ECO:0000256" key="2">
    <source>
        <dbReference type="ARBA" id="ARBA00022803"/>
    </source>
</evidence>
<dbReference type="EMBL" id="POWG01000027">
    <property type="protein sequence ID" value="PNQ96695.1"/>
    <property type="molecule type" value="Genomic_DNA"/>
</dbReference>
<dbReference type="Pfam" id="PF13432">
    <property type="entry name" value="TPR_16"/>
    <property type="match status" value="1"/>
</dbReference>
<gene>
    <name evidence="4" type="ORF">C1S70_22585</name>
</gene>
<feature type="region of interest" description="Disordered" evidence="3">
    <location>
        <begin position="1"/>
        <end position="47"/>
    </location>
</feature>
<keyword evidence="2" id="KW-0802">TPR repeat</keyword>
<dbReference type="InterPro" id="IPR011990">
    <property type="entry name" value="TPR-like_helical_dom_sf"/>
</dbReference>
<accession>A0A2K1FVX1</accession>
<reference evidence="4 5" key="1">
    <citation type="submission" date="2018-01" db="EMBL/GenBank/DDBJ databases">
        <title>Whole genome sequence of Azospirillum brasilense REC3 isolated from strawberry roots.</title>
        <authorList>
            <person name="Fontana C.A."/>
            <person name="Salazar S.M."/>
            <person name="Bassi D."/>
            <person name="Puglisi E."/>
            <person name="Lovaisa N.C."/>
            <person name="Toffoli L.M."/>
            <person name="Pedraza R."/>
            <person name="Cocconcelli P.S."/>
        </authorList>
    </citation>
    <scope>NUCLEOTIDE SEQUENCE [LARGE SCALE GENOMIC DNA]</scope>
    <source>
        <strain evidence="4 5">REC3</strain>
        <plasmid evidence="4">p15unnamed</plasmid>
    </source>
</reference>
<dbReference type="AlphaFoldDB" id="A0A2K1FVX1"/>
<protein>
    <submittedName>
        <fullName evidence="4">Uncharacterized protein</fullName>
    </submittedName>
</protein>
<keyword evidence="4" id="KW-0614">Plasmid</keyword>
<keyword evidence="1" id="KW-0677">Repeat</keyword>
<comment type="caution">
    <text evidence="4">The sequence shown here is derived from an EMBL/GenBank/DDBJ whole genome shotgun (WGS) entry which is preliminary data.</text>
</comment>
<dbReference type="InterPro" id="IPR019734">
    <property type="entry name" value="TPR_rpt"/>
</dbReference>
<feature type="compositionally biased region" description="Basic and acidic residues" evidence="3">
    <location>
        <begin position="16"/>
        <end position="31"/>
    </location>
</feature>
<dbReference type="SMART" id="SM00028">
    <property type="entry name" value="TPR"/>
    <property type="match status" value="4"/>
</dbReference>
<sequence>MIAIPASSHPTSPLPSREREGARATRGKGEGTAEDGFVDPRTTLTRRLWRHPLPGRERGPWPKKRLSGLGRAAAAALLLLSVSACASAPGGGPVGSKSGPTANATLDDKARVQLRLARAAQEAGNTGSAVRFYRAVLDQAPGHVGALLGLGETLSESGSAADAVVELQKAAAAVPDNVEVQTALGRALVRANRPVDALNRFDALLRRNDDDLRARLNRGVALDLAGRHAEAQGEYRHVLKAEPNNATAMANLGLSLALNGSAEGVAILEGLVQGGVDSPRVRQNLALAYGLKGDLEAAARVARLDLDDANVRSNLAFYETARQFVAFKP</sequence>
<evidence type="ECO:0000256" key="3">
    <source>
        <dbReference type="SAM" id="MobiDB-lite"/>
    </source>
</evidence>
<geneLocation type="plasmid" evidence="4">
    <name>p15unnamed</name>
</geneLocation>
<evidence type="ECO:0000313" key="5">
    <source>
        <dbReference type="Proteomes" id="UP000236268"/>
    </source>
</evidence>